<feature type="region of interest" description="Disordered" evidence="1">
    <location>
        <begin position="1"/>
        <end position="28"/>
    </location>
</feature>
<keyword evidence="3" id="KW-1185">Reference proteome</keyword>
<feature type="compositionally biased region" description="Basic residues" evidence="1">
    <location>
        <begin position="9"/>
        <end position="18"/>
    </location>
</feature>
<organism evidence="2 3">
    <name type="scientific">Paractinoplanes toevensis</name>
    <dbReference type="NCBI Taxonomy" id="571911"/>
    <lineage>
        <taxon>Bacteria</taxon>
        <taxon>Bacillati</taxon>
        <taxon>Actinomycetota</taxon>
        <taxon>Actinomycetes</taxon>
        <taxon>Micromonosporales</taxon>
        <taxon>Micromonosporaceae</taxon>
        <taxon>Paractinoplanes</taxon>
    </lineage>
</organism>
<name>A0A919W338_9ACTN</name>
<sequence length="77" mass="9072">MTWENTLRERRRAKRRKDHHEQVIAKADTSRKKLSAACGWLITEAWQAGRIAEVHAWVLEKVHEIRKEANRRDSNAA</sequence>
<proteinExistence type="predicted"/>
<dbReference type="EMBL" id="BOQN01000006">
    <property type="protein sequence ID" value="GIM88728.1"/>
    <property type="molecule type" value="Genomic_DNA"/>
</dbReference>
<comment type="caution">
    <text evidence="2">The sequence shown here is derived from an EMBL/GenBank/DDBJ whole genome shotgun (WGS) entry which is preliminary data.</text>
</comment>
<reference evidence="2 3" key="1">
    <citation type="submission" date="2021-03" db="EMBL/GenBank/DDBJ databases">
        <title>Whole genome shotgun sequence of Actinoplanes toevensis NBRC 105298.</title>
        <authorList>
            <person name="Komaki H."/>
            <person name="Tamura T."/>
        </authorList>
    </citation>
    <scope>NUCLEOTIDE SEQUENCE [LARGE SCALE GENOMIC DNA]</scope>
    <source>
        <strain evidence="2 3">NBRC 105298</strain>
    </source>
</reference>
<dbReference type="RefSeq" id="WP_213004714.1">
    <property type="nucleotide sequence ID" value="NZ_BOQN01000006.1"/>
</dbReference>
<evidence type="ECO:0000313" key="3">
    <source>
        <dbReference type="Proteomes" id="UP000677082"/>
    </source>
</evidence>
<protein>
    <submittedName>
        <fullName evidence="2">Uncharacterized protein</fullName>
    </submittedName>
</protein>
<dbReference type="AlphaFoldDB" id="A0A919W338"/>
<feature type="compositionally biased region" description="Basic and acidic residues" evidence="1">
    <location>
        <begin position="19"/>
        <end position="28"/>
    </location>
</feature>
<evidence type="ECO:0000256" key="1">
    <source>
        <dbReference type="SAM" id="MobiDB-lite"/>
    </source>
</evidence>
<evidence type="ECO:0000313" key="2">
    <source>
        <dbReference type="EMBL" id="GIM88728.1"/>
    </source>
</evidence>
<dbReference type="Proteomes" id="UP000677082">
    <property type="component" value="Unassembled WGS sequence"/>
</dbReference>
<gene>
    <name evidence="2" type="ORF">Ato02nite_005210</name>
</gene>
<accession>A0A919W338</accession>